<dbReference type="WBParaSite" id="GPLIN_001232100">
    <property type="protein sequence ID" value="GPLIN_001232100"/>
    <property type="gene ID" value="GPLIN_001232100"/>
</dbReference>
<keyword evidence="2" id="KW-1185">Reference proteome</keyword>
<name>A0A183CHG5_GLOPA</name>
<evidence type="ECO:0000256" key="1">
    <source>
        <dbReference type="SAM" id="MobiDB-lite"/>
    </source>
</evidence>
<accession>A0A183CHG5</accession>
<evidence type="ECO:0000313" key="2">
    <source>
        <dbReference type="Proteomes" id="UP000050741"/>
    </source>
</evidence>
<protein>
    <submittedName>
        <fullName evidence="3">Tubulin-specific chaperone A</fullName>
    </submittedName>
</protein>
<organism evidence="2 3">
    <name type="scientific">Globodera pallida</name>
    <name type="common">Potato cyst nematode worm</name>
    <name type="synonym">Heterodera pallida</name>
    <dbReference type="NCBI Taxonomy" id="36090"/>
    <lineage>
        <taxon>Eukaryota</taxon>
        <taxon>Metazoa</taxon>
        <taxon>Ecdysozoa</taxon>
        <taxon>Nematoda</taxon>
        <taxon>Chromadorea</taxon>
        <taxon>Rhabditida</taxon>
        <taxon>Tylenchina</taxon>
        <taxon>Tylenchomorpha</taxon>
        <taxon>Tylenchoidea</taxon>
        <taxon>Heteroderidae</taxon>
        <taxon>Heteroderinae</taxon>
        <taxon>Globodera</taxon>
    </lineage>
</organism>
<dbReference type="Proteomes" id="UP000050741">
    <property type="component" value="Unassembled WGS sequence"/>
</dbReference>
<reference evidence="2" key="1">
    <citation type="submission" date="2013-12" db="EMBL/GenBank/DDBJ databases">
        <authorList>
            <person name="Aslett M."/>
        </authorList>
    </citation>
    <scope>NUCLEOTIDE SEQUENCE [LARGE SCALE GENOMIC DNA]</scope>
    <source>
        <strain evidence="2">Lindley</strain>
    </source>
</reference>
<feature type="compositionally biased region" description="Basic and acidic residues" evidence="1">
    <location>
        <begin position="122"/>
        <end position="135"/>
    </location>
</feature>
<feature type="compositionally biased region" description="Basic and acidic residues" evidence="1">
    <location>
        <begin position="152"/>
        <end position="162"/>
    </location>
</feature>
<feature type="compositionally biased region" description="Acidic residues" evidence="1">
    <location>
        <begin position="136"/>
        <end position="151"/>
    </location>
</feature>
<proteinExistence type="predicted"/>
<dbReference type="AlphaFoldDB" id="A0A183CHG5"/>
<evidence type="ECO:0000313" key="3">
    <source>
        <dbReference type="WBParaSite" id="GPLIN_001232100"/>
    </source>
</evidence>
<reference evidence="2" key="2">
    <citation type="submission" date="2014-05" db="EMBL/GenBank/DDBJ databases">
        <title>The genome and life-stage specific transcriptomes of Globodera pallida elucidate key aspects of plant parasitism by a cyst nematode.</title>
        <authorList>
            <person name="Cotton J.A."/>
            <person name="Lilley C.J."/>
            <person name="Jones L.M."/>
            <person name="Kikuchi T."/>
            <person name="Reid A.J."/>
            <person name="Thorpe P."/>
            <person name="Tsai I.J."/>
            <person name="Beasley H."/>
            <person name="Blok V."/>
            <person name="Cock P.J.A."/>
            <person name="Van den Akker S.E."/>
            <person name="Holroyd N."/>
            <person name="Hunt M."/>
            <person name="Mantelin S."/>
            <person name="Naghra H."/>
            <person name="Pain A."/>
            <person name="Palomares-Rius J.E."/>
            <person name="Zarowiecki M."/>
            <person name="Berriman M."/>
            <person name="Jones J.T."/>
            <person name="Urwin P.E."/>
        </authorList>
    </citation>
    <scope>NUCLEOTIDE SEQUENCE [LARGE SCALE GENOMIC DNA]</scope>
    <source>
        <strain evidence="2">Lindley</strain>
    </source>
</reference>
<feature type="region of interest" description="Disordered" evidence="1">
    <location>
        <begin position="111"/>
        <end position="162"/>
    </location>
</feature>
<reference evidence="3" key="3">
    <citation type="submission" date="2016-06" db="UniProtKB">
        <authorList>
            <consortium name="WormBaseParasite"/>
        </authorList>
    </citation>
    <scope>IDENTIFICATION</scope>
</reference>
<sequence>MSETEKAKPSANLSDLLERTKKYADVREKVDKEYGQLTNTLSETLALEERAELEVKANFESLQQAIQERNGAVEALSRIVLFRTDVNKREKELLAAMAAVILEKGKSKLLSGDLSDTIPAPKDVEQQQAIEKEQPENEEEGEAKEEEEQSDENEKKSDEEMA</sequence>